<comment type="function">
    <text evidence="6">Has a glutathione-disulfide oxidoreductase activity in the presence of NADPH and glutathione reductase. Reduces low molecular weight disulfides and proteins.</text>
</comment>
<dbReference type="EMBL" id="CP021425">
    <property type="protein sequence ID" value="ARU55696.1"/>
    <property type="molecule type" value="Genomic_DNA"/>
</dbReference>
<accession>A0A1Y0I7E6</accession>
<organism evidence="8 9">
    <name type="scientific">Oleiphilus messinensis</name>
    <dbReference type="NCBI Taxonomy" id="141451"/>
    <lineage>
        <taxon>Bacteria</taxon>
        <taxon>Pseudomonadati</taxon>
        <taxon>Pseudomonadota</taxon>
        <taxon>Gammaproteobacteria</taxon>
        <taxon>Oceanospirillales</taxon>
        <taxon>Oleiphilaceae</taxon>
        <taxon>Oleiphilus</taxon>
    </lineage>
</organism>
<evidence type="ECO:0000259" key="7">
    <source>
        <dbReference type="Pfam" id="PF00462"/>
    </source>
</evidence>
<feature type="domain" description="Glutaredoxin" evidence="7">
    <location>
        <begin position="4"/>
        <end position="63"/>
    </location>
</feature>
<reference evidence="8 9" key="1">
    <citation type="submission" date="2017-05" db="EMBL/GenBank/DDBJ databases">
        <title>Genomic insights into alkan degradation activity of Oleiphilus messinensis.</title>
        <authorList>
            <person name="Kozyavkin S.A."/>
            <person name="Slesarev A.I."/>
            <person name="Golyshin P.N."/>
            <person name="Korzhenkov A."/>
            <person name="Golyshina O.N."/>
            <person name="Toshchakov S.V."/>
        </authorList>
    </citation>
    <scope>NUCLEOTIDE SEQUENCE [LARGE SCALE GENOMIC DNA]</scope>
    <source>
        <strain evidence="8 9">ME102</strain>
    </source>
</reference>
<evidence type="ECO:0000256" key="6">
    <source>
        <dbReference type="RuleBase" id="RU364065"/>
    </source>
</evidence>
<dbReference type="InterPro" id="IPR002109">
    <property type="entry name" value="Glutaredoxin"/>
</dbReference>
<dbReference type="PROSITE" id="PS00195">
    <property type="entry name" value="GLUTAREDOXIN_1"/>
    <property type="match status" value="1"/>
</dbReference>
<dbReference type="OrthoDB" id="9814618at2"/>
<dbReference type="SUPFAM" id="SSF52833">
    <property type="entry name" value="Thioredoxin-like"/>
    <property type="match status" value="1"/>
</dbReference>
<dbReference type="PRINTS" id="PR00160">
    <property type="entry name" value="GLUTAREDOXIN"/>
</dbReference>
<keyword evidence="5 6" id="KW-0676">Redox-active center</keyword>
<sequence length="87" mass="9761">MQQVTIYTTRFCPFCIRAKMLLESKNVAFHEIAVDGKPELRDEMTRKAGKHTVPQIWVGSEHVGGCDELMALNRSGKLDTLLEGQNA</sequence>
<dbReference type="GO" id="GO:0034599">
    <property type="term" value="P:cellular response to oxidative stress"/>
    <property type="evidence" value="ECO:0007669"/>
    <property type="project" value="TreeGrafter"/>
</dbReference>
<dbReference type="CDD" id="cd03418">
    <property type="entry name" value="GRX_GRXb_1_3_like"/>
    <property type="match status" value="1"/>
</dbReference>
<dbReference type="PANTHER" id="PTHR45694:SF18">
    <property type="entry name" value="GLUTAREDOXIN-1-RELATED"/>
    <property type="match status" value="1"/>
</dbReference>
<dbReference type="PROSITE" id="PS51354">
    <property type="entry name" value="GLUTAREDOXIN_2"/>
    <property type="match status" value="1"/>
</dbReference>
<evidence type="ECO:0000256" key="3">
    <source>
        <dbReference type="ARBA" id="ARBA00022982"/>
    </source>
</evidence>
<dbReference type="RefSeq" id="WP_087460769.1">
    <property type="nucleotide sequence ID" value="NZ_CP021425.1"/>
</dbReference>
<proteinExistence type="inferred from homology"/>
<gene>
    <name evidence="8" type="ORF">OLMES_1621</name>
</gene>
<comment type="similarity">
    <text evidence="1 6">Belongs to the glutaredoxin family.</text>
</comment>
<dbReference type="PANTHER" id="PTHR45694">
    <property type="entry name" value="GLUTAREDOXIN 2"/>
    <property type="match status" value="1"/>
</dbReference>
<protein>
    <recommendedName>
        <fullName evidence="6">Glutaredoxin</fullName>
    </recommendedName>
</protein>
<dbReference type="InterPro" id="IPR011900">
    <property type="entry name" value="GRX_bact"/>
</dbReference>
<evidence type="ECO:0000313" key="8">
    <source>
        <dbReference type="EMBL" id="ARU55696.1"/>
    </source>
</evidence>
<dbReference type="GO" id="GO:0005737">
    <property type="term" value="C:cytoplasm"/>
    <property type="evidence" value="ECO:0007669"/>
    <property type="project" value="TreeGrafter"/>
</dbReference>
<dbReference type="GO" id="GO:0045454">
    <property type="term" value="P:cell redox homeostasis"/>
    <property type="evidence" value="ECO:0007669"/>
    <property type="project" value="InterPro"/>
</dbReference>
<evidence type="ECO:0000256" key="1">
    <source>
        <dbReference type="ARBA" id="ARBA00007787"/>
    </source>
</evidence>
<keyword evidence="4" id="KW-1015">Disulfide bond</keyword>
<dbReference type="KEGG" id="ome:OLMES_1621"/>
<dbReference type="InterPro" id="IPR014025">
    <property type="entry name" value="Glutaredoxin_subgr"/>
</dbReference>
<dbReference type="InterPro" id="IPR011767">
    <property type="entry name" value="GLR_AS"/>
</dbReference>
<keyword evidence="6" id="KW-0963">Cytoplasm</keyword>
<dbReference type="FunFam" id="3.40.30.10:FF:000018">
    <property type="entry name" value="Glutaredoxin"/>
    <property type="match status" value="1"/>
</dbReference>
<dbReference type="Proteomes" id="UP000196027">
    <property type="component" value="Chromosome"/>
</dbReference>
<name>A0A1Y0I7E6_9GAMM</name>
<keyword evidence="2 6" id="KW-0813">Transport</keyword>
<keyword evidence="9" id="KW-1185">Reference proteome</keyword>
<evidence type="ECO:0000256" key="2">
    <source>
        <dbReference type="ARBA" id="ARBA00022448"/>
    </source>
</evidence>
<dbReference type="NCBIfam" id="TIGR02181">
    <property type="entry name" value="GRX_bact"/>
    <property type="match status" value="1"/>
</dbReference>
<keyword evidence="3 6" id="KW-0249">Electron transport</keyword>
<dbReference type="Gene3D" id="3.40.30.10">
    <property type="entry name" value="Glutaredoxin"/>
    <property type="match status" value="1"/>
</dbReference>
<evidence type="ECO:0000256" key="4">
    <source>
        <dbReference type="ARBA" id="ARBA00023157"/>
    </source>
</evidence>
<dbReference type="GO" id="GO:0015038">
    <property type="term" value="F:glutathione disulfide oxidoreductase activity"/>
    <property type="evidence" value="ECO:0007669"/>
    <property type="project" value="UniProtKB-UniRule"/>
</dbReference>
<dbReference type="InterPro" id="IPR036249">
    <property type="entry name" value="Thioredoxin-like_sf"/>
</dbReference>
<dbReference type="AlphaFoldDB" id="A0A1Y0I7E6"/>
<evidence type="ECO:0000256" key="5">
    <source>
        <dbReference type="ARBA" id="ARBA00023284"/>
    </source>
</evidence>
<evidence type="ECO:0000313" key="9">
    <source>
        <dbReference type="Proteomes" id="UP000196027"/>
    </source>
</evidence>
<dbReference type="Pfam" id="PF00462">
    <property type="entry name" value="Glutaredoxin"/>
    <property type="match status" value="1"/>
</dbReference>